<dbReference type="RefSeq" id="WP_167040117.1">
    <property type="nucleotide sequence ID" value="NZ_BAAANA010000003.1"/>
</dbReference>
<dbReference type="Proteomes" id="UP000543598">
    <property type="component" value="Unassembled WGS sequence"/>
</dbReference>
<dbReference type="CDD" id="cd00143">
    <property type="entry name" value="PP2Cc"/>
    <property type="match status" value="1"/>
</dbReference>
<gene>
    <name evidence="2" type="ORF">HLA99_02820</name>
</gene>
<keyword evidence="3" id="KW-1185">Reference proteome</keyword>
<dbReference type="InterPro" id="IPR036457">
    <property type="entry name" value="PPM-type-like_dom_sf"/>
</dbReference>
<dbReference type="PROSITE" id="PS51746">
    <property type="entry name" value="PPM_2"/>
    <property type="match status" value="1"/>
</dbReference>
<dbReference type="SUPFAM" id="SSF81606">
    <property type="entry name" value="PP2C-like"/>
    <property type="match status" value="1"/>
</dbReference>
<accession>A0A7Y2LXW9</accession>
<dbReference type="EMBL" id="JABEMB010000002">
    <property type="protein sequence ID" value="NNH02795.1"/>
    <property type="molecule type" value="Genomic_DNA"/>
</dbReference>
<comment type="caution">
    <text evidence="2">The sequence shown here is derived from an EMBL/GenBank/DDBJ whole genome shotgun (WGS) entry which is preliminary data.</text>
</comment>
<dbReference type="SMART" id="SM00332">
    <property type="entry name" value="PP2Cc"/>
    <property type="match status" value="1"/>
</dbReference>
<reference evidence="2 3" key="1">
    <citation type="submission" date="2020-05" db="EMBL/GenBank/DDBJ databases">
        <title>MicrobeNet Type strains.</title>
        <authorList>
            <person name="Nicholson A.C."/>
        </authorList>
    </citation>
    <scope>NUCLEOTIDE SEQUENCE [LARGE SCALE GENOMIC DNA]</scope>
    <source>
        <strain evidence="2 3">JCM 14282</strain>
    </source>
</reference>
<protein>
    <submittedName>
        <fullName evidence="2">Serine/threonine-protein phosphatase</fullName>
    </submittedName>
</protein>
<dbReference type="AlphaFoldDB" id="A0A7Y2LXW9"/>
<evidence type="ECO:0000259" key="1">
    <source>
        <dbReference type="PROSITE" id="PS51746"/>
    </source>
</evidence>
<feature type="domain" description="PPM-type phosphatase" evidence="1">
    <location>
        <begin position="7"/>
        <end position="234"/>
    </location>
</feature>
<dbReference type="Gene3D" id="3.60.40.10">
    <property type="entry name" value="PPM-type phosphatase domain"/>
    <property type="match status" value="1"/>
</dbReference>
<dbReference type="SMART" id="SM00331">
    <property type="entry name" value="PP2C_SIG"/>
    <property type="match status" value="1"/>
</dbReference>
<proteinExistence type="predicted"/>
<dbReference type="Pfam" id="PF13672">
    <property type="entry name" value="PP2C_2"/>
    <property type="match status" value="1"/>
</dbReference>
<sequence length="261" mass="27720">MPPRLRAAAVSTVGGHRASNQDSAFTAWWGAAVADGVGGGPAGDVASAALVHRLVSGMHGPVTPSQLLTRIREANWDLRAHVQRNPALDGMATTLTGVFATPDDTLVLAHTGDSRAYRLREGRMSRQTRDDSFVQVLVDRGLMSAEEAASHPHRNVITASLHGGDDDVVTLAEFDMMIGDRWLLCSDGMTDYVPEQDIETLLATGDPAHASYALVRLALDAGSRDNVTAVVGEVTDAETAAERPQFHGAAADLFNEQLESA</sequence>
<organism evidence="2 3">
    <name type="scientific">Microbacterium ulmi</name>
    <dbReference type="NCBI Taxonomy" id="179095"/>
    <lineage>
        <taxon>Bacteria</taxon>
        <taxon>Bacillati</taxon>
        <taxon>Actinomycetota</taxon>
        <taxon>Actinomycetes</taxon>
        <taxon>Micrococcales</taxon>
        <taxon>Microbacteriaceae</taxon>
        <taxon>Microbacterium</taxon>
    </lineage>
</organism>
<name>A0A7Y2LXW9_9MICO</name>
<evidence type="ECO:0000313" key="2">
    <source>
        <dbReference type="EMBL" id="NNH02795.1"/>
    </source>
</evidence>
<evidence type="ECO:0000313" key="3">
    <source>
        <dbReference type="Proteomes" id="UP000543598"/>
    </source>
</evidence>
<dbReference type="InterPro" id="IPR001932">
    <property type="entry name" value="PPM-type_phosphatase-like_dom"/>
</dbReference>